<proteinExistence type="predicted"/>
<sequence>MPHWDDLRAYPGYFFAPDPGFHDIDFLTKIWYAGTIGCRPTQSLPTRRDRSRAQQEVAGPTMPWEELPLGLSSSMVQNATGTSGQVTPHAHGRDLTLGLMRRIRRLRHLHTHGARRAERHGADQELVDGDVPHAKPDDWRAAVLRAAAEQPGKRHVHLVVAHWDAQLLPVHGRPRFHQVCLGELHQGGWLP</sequence>
<gene>
    <name evidence="1" type="ORF">MYCIT1_LOCUS24776</name>
</gene>
<dbReference type="AlphaFoldDB" id="A0AAD2K3A4"/>
<reference evidence="1" key="1">
    <citation type="submission" date="2023-11" db="EMBL/GenBank/DDBJ databases">
        <authorList>
            <person name="De Vega J J."/>
            <person name="De Vega J J."/>
        </authorList>
    </citation>
    <scope>NUCLEOTIDE SEQUENCE</scope>
</reference>
<protein>
    <submittedName>
        <fullName evidence="1">Uncharacterized protein</fullName>
    </submittedName>
</protein>
<dbReference type="EMBL" id="CAVNYO010000407">
    <property type="protein sequence ID" value="CAK5276488.1"/>
    <property type="molecule type" value="Genomic_DNA"/>
</dbReference>
<dbReference type="Proteomes" id="UP001295794">
    <property type="component" value="Unassembled WGS sequence"/>
</dbReference>
<name>A0AAD2K3A4_9AGAR</name>
<comment type="caution">
    <text evidence="1">The sequence shown here is derived from an EMBL/GenBank/DDBJ whole genome shotgun (WGS) entry which is preliminary data.</text>
</comment>
<keyword evidence="2" id="KW-1185">Reference proteome</keyword>
<accession>A0AAD2K3A4</accession>
<evidence type="ECO:0000313" key="1">
    <source>
        <dbReference type="EMBL" id="CAK5276488.1"/>
    </source>
</evidence>
<organism evidence="1 2">
    <name type="scientific">Mycena citricolor</name>
    <dbReference type="NCBI Taxonomy" id="2018698"/>
    <lineage>
        <taxon>Eukaryota</taxon>
        <taxon>Fungi</taxon>
        <taxon>Dikarya</taxon>
        <taxon>Basidiomycota</taxon>
        <taxon>Agaricomycotina</taxon>
        <taxon>Agaricomycetes</taxon>
        <taxon>Agaricomycetidae</taxon>
        <taxon>Agaricales</taxon>
        <taxon>Marasmiineae</taxon>
        <taxon>Mycenaceae</taxon>
        <taxon>Mycena</taxon>
    </lineage>
</organism>
<evidence type="ECO:0000313" key="2">
    <source>
        <dbReference type="Proteomes" id="UP001295794"/>
    </source>
</evidence>